<proteinExistence type="predicted"/>
<reference evidence="1" key="2">
    <citation type="journal article" date="2015" name="Fish Shellfish Immunol.">
        <title>Early steps in the European eel (Anguilla anguilla)-Vibrio vulnificus interaction in the gills: Role of the RtxA13 toxin.</title>
        <authorList>
            <person name="Callol A."/>
            <person name="Pajuelo D."/>
            <person name="Ebbesson L."/>
            <person name="Teles M."/>
            <person name="MacKenzie S."/>
            <person name="Amaro C."/>
        </authorList>
    </citation>
    <scope>NUCLEOTIDE SEQUENCE</scope>
</reference>
<name>A0A0E9QYT4_ANGAN</name>
<evidence type="ECO:0000313" key="1">
    <source>
        <dbReference type="EMBL" id="JAH21400.1"/>
    </source>
</evidence>
<dbReference type="AlphaFoldDB" id="A0A0E9QYT4"/>
<accession>A0A0E9QYT4</accession>
<reference evidence="1" key="1">
    <citation type="submission" date="2014-11" db="EMBL/GenBank/DDBJ databases">
        <authorList>
            <person name="Amaro Gonzalez C."/>
        </authorList>
    </citation>
    <scope>NUCLEOTIDE SEQUENCE</scope>
</reference>
<protein>
    <submittedName>
        <fullName evidence="1">Uncharacterized protein</fullName>
    </submittedName>
</protein>
<organism evidence="1">
    <name type="scientific">Anguilla anguilla</name>
    <name type="common">European freshwater eel</name>
    <name type="synonym">Muraena anguilla</name>
    <dbReference type="NCBI Taxonomy" id="7936"/>
    <lineage>
        <taxon>Eukaryota</taxon>
        <taxon>Metazoa</taxon>
        <taxon>Chordata</taxon>
        <taxon>Craniata</taxon>
        <taxon>Vertebrata</taxon>
        <taxon>Euteleostomi</taxon>
        <taxon>Actinopterygii</taxon>
        <taxon>Neopterygii</taxon>
        <taxon>Teleostei</taxon>
        <taxon>Anguilliformes</taxon>
        <taxon>Anguillidae</taxon>
        <taxon>Anguilla</taxon>
    </lineage>
</organism>
<dbReference type="EMBL" id="GBXM01087177">
    <property type="protein sequence ID" value="JAH21400.1"/>
    <property type="molecule type" value="Transcribed_RNA"/>
</dbReference>
<sequence length="30" mass="3482">MFSLSAFESPVLLMELCFTACSLTYRECWC</sequence>